<evidence type="ECO:0000313" key="2">
    <source>
        <dbReference type="Proteomes" id="UP001064048"/>
    </source>
</evidence>
<sequence>MRVLDDKIVYALNTSIPTESFQKKVDATSACADLYSQIQKGHTEREAVIKNCIVSTADTVKKLKAAREEKPDDYDVLKSLKAEQRKVWSSQTCQIFLEQLCLVVKTE</sequence>
<evidence type="ECO:0000313" key="1">
    <source>
        <dbReference type="EMBL" id="KAI8424387.1"/>
    </source>
</evidence>
<comment type="caution">
    <text evidence="1">The sequence shown here is derived from an EMBL/GenBank/DDBJ whole genome shotgun (WGS) entry which is preliminary data.</text>
</comment>
<protein>
    <submittedName>
        <fullName evidence="1">Uncharacterized protein</fullName>
    </submittedName>
</protein>
<dbReference type="EMBL" id="CM046104">
    <property type="protein sequence ID" value="KAI8424387.1"/>
    <property type="molecule type" value="Genomic_DNA"/>
</dbReference>
<keyword evidence="2" id="KW-1185">Reference proteome</keyword>
<dbReference type="Proteomes" id="UP001064048">
    <property type="component" value="Chromosome 4"/>
</dbReference>
<gene>
    <name evidence="1" type="ORF">MSG28_002911</name>
</gene>
<reference evidence="1 2" key="1">
    <citation type="journal article" date="2022" name="Genome Biol. Evol.">
        <title>The Spruce Budworm Genome: Reconstructing the Evolutionary History of Antifreeze Proteins.</title>
        <authorList>
            <person name="Beliveau C."/>
            <person name="Gagne P."/>
            <person name="Picq S."/>
            <person name="Vernygora O."/>
            <person name="Keeling C.I."/>
            <person name="Pinkney K."/>
            <person name="Doucet D."/>
            <person name="Wen F."/>
            <person name="Johnston J.S."/>
            <person name="Maaroufi H."/>
            <person name="Boyle B."/>
            <person name="Laroche J."/>
            <person name="Dewar K."/>
            <person name="Juretic N."/>
            <person name="Blackburn G."/>
            <person name="Nisole A."/>
            <person name="Brunet B."/>
            <person name="Brandao M."/>
            <person name="Lumley L."/>
            <person name="Duan J."/>
            <person name="Quan G."/>
            <person name="Lucarotti C.J."/>
            <person name="Roe A.D."/>
            <person name="Sperling F.A.H."/>
            <person name="Levesque R.C."/>
            <person name="Cusson M."/>
        </authorList>
    </citation>
    <scope>NUCLEOTIDE SEQUENCE [LARGE SCALE GENOMIC DNA]</scope>
    <source>
        <strain evidence="1">Glfc:IPQL:Cfum</strain>
    </source>
</reference>
<organism evidence="1 2">
    <name type="scientific">Choristoneura fumiferana</name>
    <name type="common">Spruce budworm moth</name>
    <name type="synonym">Archips fumiferana</name>
    <dbReference type="NCBI Taxonomy" id="7141"/>
    <lineage>
        <taxon>Eukaryota</taxon>
        <taxon>Metazoa</taxon>
        <taxon>Ecdysozoa</taxon>
        <taxon>Arthropoda</taxon>
        <taxon>Hexapoda</taxon>
        <taxon>Insecta</taxon>
        <taxon>Pterygota</taxon>
        <taxon>Neoptera</taxon>
        <taxon>Endopterygota</taxon>
        <taxon>Lepidoptera</taxon>
        <taxon>Glossata</taxon>
        <taxon>Ditrysia</taxon>
        <taxon>Tortricoidea</taxon>
        <taxon>Tortricidae</taxon>
        <taxon>Tortricinae</taxon>
        <taxon>Choristoneura</taxon>
    </lineage>
</organism>
<accession>A0ACC0JJV2</accession>
<proteinExistence type="predicted"/>
<name>A0ACC0JJV2_CHOFU</name>